<sequence>MSSLEASQILASALKDVDEILKVSNCESNDICNAYDNPNNQYTLPEKSVQNVQRQSHSINVDNSTTCDETGHYRTEKEFFTLMNRLHKCIEKLHLSPDITPLHTPEYYPSNFRVTENGHFNLVEPTITQPTDCNLINNKQLQLQQQQPQHIVLSNDYTNLNDKLLHQRIIRLQAQIQAQANRIAEMKMDKTPSSHLVNRTNRTDQNDTMNQFTIDMDNRQLLNE</sequence>
<reference evidence="1" key="1">
    <citation type="journal article" date="2006" name="PLoS Pathog.">
        <title>New perspectives on host-parasite interplay by comparative transcriptomic and proteomic analyses of Schistosoma japonicum.</title>
        <authorList>
            <person name="Liu F."/>
            <person name="Lu J."/>
            <person name="Hu W."/>
            <person name="Wang S.Y."/>
            <person name="Cui S.J."/>
            <person name="Chi M."/>
            <person name="Yan Q."/>
            <person name="Wang X.R."/>
            <person name="Song H.D."/>
            <person name="Xu X.N."/>
            <person name="Wang J.J."/>
            <person name="Zhang X.L."/>
            <person name="Zhang X."/>
            <person name="Wang Z.Q."/>
            <person name="Xue C.L."/>
            <person name="Brindley P.J."/>
            <person name="McManus D.P."/>
            <person name="Yang P.Y."/>
            <person name="Feng Z."/>
            <person name="Chen Z."/>
            <person name="Han Z.G."/>
        </authorList>
    </citation>
    <scope>NUCLEOTIDE SEQUENCE</scope>
</reference>
<accession>Q5C6D6</accession>
<evidence type="ECO:0000313" key="1">
    <source>
        <dbReference type="EMBL" id="AAX24788.2"/>
    </source>
</evidence>
<dbReference type="EMBL" id="AY808899">
    <property type="protein sequence ID" value="AAX24788.2"/>
    <property type="molecule type" value="mRNA"/>
</dbReference>
<dbReference type="AlphaFoldDB" id="Q5C6D6"/>
<feature type="non-terminal residue" evidence="1">
    <location>
        <position position="224"/>
    </location>
</feature>
<proteinExistence type="evidence at transcript level"/>
<organism evidence="1">
    <name type="scientific">Schistosoma japonicum</name>
    <name type="common">Blood fluke</name>
    <dbReference type="NCBI Taxonomy" id="6182"/>
    <lineage>
        <taxon>Eukaryota</taxon>
        <taxon>Metazoa</taxon>
        <taxon>Spiralia</taxon>
        <taxon>Lophotrochozoa</taxon>
        <taxon>Platyhelminthes</taxon>
        <taxon>Trematoda</taxon>
        <taxon>Digenea</taxon>
        <taxon>Strigeidida</taxon>
        <taxon>Schistosomatoidea</taxon>
        <taxon>Schistosomatidae</taxon>
        <taxon>Schistosoma</taxon>
    </lineage>
</organism>
<protein>
    <submittedName>
        <fullName evidence="1">SJCHGC05905 protein</fullName>
    </submittedName>
</protein>
<name>Q5C6D6_SCHJA</name>